<accession>A0A128F9W1</accession>
<dbReference type="Proteomes" id="UP000071641">
    <property type="component" value="Unassembled WGS sequence"/>
</dbReference>
<sequence>MLTQLTDLIAEYQALTGQEGQHIDELHTLITCLFVRSKSIDMAKKSVIRDMVLERIRHEIMWCKCTFNFESTEVMTSAYHLIENT</sequence>
<protein>
    <submittedName>
        <fullName evidence="1">Uncharacterized protein</fullName>
    </submittedName>
</protein>
<organism evidence="1 2">
    <name type="scientific">Grimontia celer</name>
    <dbReference type="NCBI Taxonomy" id="1796497"/>
    <lineage>
        <taxon>Bacteria</taxon>
        <taxon>Pseudomonadati</taxon>
        <taxon>Pseudomonadota</taxon>
        <taxon>Gammaproteobacteria</taxon>
        <taxon>Vibrionales</taxon>
        <taxon>Vibrionaceae</taxon>
        <taxon>Grimontia</taxon>
    </lineage>
</organism>
<dbReference type="STRING" id="1796497.GCE9029_03619"/>
<name>A0A128F9W1_9GAMM</name>
<gene>
    <name evidence="1" type="ORF">GCE9029_03619</name>
</gene>
<proteinExistence type="predicted"/>
<dbReference type="EMBL" id="FIZX01000002">
    <property type="protein sequence ID" value="CZF83071.1"/>
    <property type="molecule type" value="Genomic_DNA"/>
</dbReference>
<keyword evidence="2" id="KW-1185">Reference proteome</keyword>
<dbReference type="AlphaFoldDB" id="A0A128F9W1"/>
<evidence type="ECO:0000313" key="1">
    <source>
        <dbReference type="EMBL" id="CZF83071.1"/>
    </source>
</evidence>
<evidence type="ECO:0000313" key="2">
    <source>
        <dbReference type="Proteomes" id="UP000071641"/>
    </source>
</evidence>
<reference evidence="2" key="1">
    <citation type="submission" date="2016-02" db="EMBL/GenBank/DDBJ databases">
        <authorList>
            <person name="Rodrigo-Torres Lidia"/>
            <person name="Arahal R.David."/>
        </authorList>
    </citation>
    <scope>NUCLEOTIDE SEQUENCE [LARGE SCALE GENOMIC DNA]</scope>
    <source>
        <strain evidence="2">CECT 9029</strain>
    </source>
</reference>